<dbReference type="InterPro" id="IPR029032">
    <property type="entry name" value="AhpD-like"/>
</dbReference>
<dbReference type="EMBL" id="CP032568">
    <property type="protein sequence ID" value="AYF73772.1"/>
    <property type="molecule type" value="Genomic_DNA"/>
</dbReference>
<dbReference type="SUPFAM" id="SSF69118">
    <property type="entry name" value="AhpD-like"/>
    <property type="match status" value="1"/>
</dbReference>
<evidence type="ECO:0000313" key="3">
    <source>
        <dbReference type="Proteomes" id="UP000267164"/>
    </source>
</evidence>
<dbReference type="RefSeq" id="WP_120735698.1">
    <property type="nucleotide sequence ID" value="NZ_CP032568.1"/>
</dbReference>
<feature type="domain" description="Carboxymuconolactone decarboxylase-like" evidence="1">
    <location>
        <begin position="22"/>
        <end position="104"/>
    </location>
</feature>
<dbReference type="Gene3D" id="1.20.1290.10">
    <property type="entry name" value="AhpD-like"/>
    <property type="match status" value="1"/>
</dbReference>
<dbReference type="AlphaFoldDB" id="A0A386Z7L6"/>
<dbReference type="NCBIfam" id="TIGR00778">
    <property type="entry name" value="ahpD_dom"/>
    <property type="match status" value="1"/>
</dbReference>
<dbReference type="OrthoDB" id="9801997at2"/>
<evidence type="ECO:0000259" key="1">
    <source>
        <dbReference type="Pfam" id="PF02627"/>
    </source>
</evidence>
<organism evidence="2 3">
    <name type="scientific">Nocardia yunnanensis</name>
    <dbReference type="NCBI Taxonomy" id="2382165"/>
    <lineage>
        <taxon>Bacteria</taxon>
        <taxon>Bacillati</taxon>
        <taxon>Actinomycetota</taxon>
        <taxon>Actinomycetes</taxon>
        <taxon>Mycobacteriales</taxon>
        <taxon>Nocardiaceae</taxon>
        <taxon>Nocardia</taxon>
    </lineage>
</organism>
<dbReference type="PANTHER" id="PTHR34846:SF7">
    <property type="entry name" value="BLL7811 PROTEIN"/>
    <property type="match status" value="1"/>
</dbReference>
<dbReference type="PANTHER" id="PTHR34846">
    <property type="entry name" value="4-CARBOXYMUCONOLACTONE DECARBOXYLASE FAMILY PROTEIN (AFU_ORTHOLOGUE AFUA_6G11590)"/>
    <property type="match status" value="1"/>
</dbReference>
<evidence type="ECO:0000313" key="2">
    <source>
        <dbReference type="EMBL" id="AYF73772.1"/>
    </source>
</evidence>
<reference evidence="2 3" key="1">
    <citation type="submission" date="2018-09" db="EMBL/GenBank/DDBJ databases">
        <title>Nocardia yunnanensis sp. nov., an actinomycete isolated from a soil sample.</title>
        <authorList>
            <person name="Zhang J."/>
        </authorList>
    </citation>
    <scope>NUCLEOTIDE SEQUENCE [LARGE SCALE GENOMIC DNA]</scope>
    <source>
        <strain evidence="2 3">CFHS0054</strain>
    </source>
</reference>
<dbReference type="KEGG" id="nyu:D7D52_07755"/>
<dbReference type="Proteomes" id="UP000267164">
    <property type="component" value="Chromosome"/>
</dbReference>
<protein>
    <submittedName>
        <fullName evidence="2">Carboxymuconolactone decarboxylase family protein</fullName>
    </submittedName>
</protein>
<accession>A0A386Z7L6</accession>
<dbReference type="InterPro" id="IPR003779">
    <property type="entry name" value="CMD-like"/>
</dbReference>
<dbReference type="GO" id="GO:0051920">
    <property type="term" value="F:peroxiredoxin activity"/>
    <property type="evidence" value="ECO:0007669"/>
    <property type="project" value="InterPro"/>
</dbReference>
<sequence>MTTTTSTYILPTSRLAVDDLAPEMAKALNALERAAQHTTLEKPLRELVKLRVAQINGCVYCVDMHARDAVAGGDTWRRVNLVAVWREAPFFTARERAAFALAEAMTRLADSEVGDQVWRQAAAEFDEKELADLVWHVTLINTWTRLGATARPWTLTGDENA</sequence>
<gene>
    <name evidence="2" type="ORF">D7D52_07755</name>
</gene>
<proteinExistence type="predicted"/>
<dbReference type="Pfam" id="PF02627">
    <property type="entry name" value="CMD"/>
    <property type="match status" value="1"/>
</dbReference>
<dbReference type="InterPro" id="IPR004675">
    <property type="entry name" value="AhpD_core"/>
</dbReference>
<name>A0A386Z7L6_9NOCA</name>
<keyword evidence="3" id="KW-1185">Reference proteome</keyword>